<organism evidence="1">
    <name type="scientific">Bartonella schoenbuchensis</name>
    <dbReference type="NCBI Taxonomy" id="165694"/>
    <lineage>
        <taxon>Bacteria</taxon>
        <taxon>Pseudomonadati</taxon>
        <taxon>Pseudomonadota</taxon>
        <taxon>Alphaproteobacteria</taxon>
        <taxon>Hyphomicrobiales</taxon>
        <taxon>Bartonellaceae</taxon>
        <taxon>Bartonella</taxon>
    </lineage>
</organism>
<gene>
    <name evidence="1" type="ORF">BN1046_01313</name>
</gene>
<proteinExistence type="predicted"/>
<reference evidence="1" key="2">
    <citation type="submission" date="2014-05" db="EMBL/GenBank/DDBJ databases">
        <title>Genome sequencing of Bartonella spp. isolated from human blood.</title>
        <authorList>
            <person name="Raoult D."/>
        </authorList>
    </citation>
    <scope>NUCLEOTIDE SEQUENCE</scope>
    <source>
        <strain evidence="1">MVT06</strain>
    </source>
</reference>
<sequence length="119" mass="12974">MIKFRWRYLVILVFLLLFVAVASFFVYQFVFGEASFSRQTDTTDSALGRVAVSSSDVPVNLFKISSQQEKSIVKQARQDAIAAALASGQNNKKAQQFGKIAAAAALKVISHSPVVDVGF</sequence>
<dbReference type="AlphaFoldDB" id="A0A024LRL6"/>
<reference evidence="1" key="1">
    <citation type="submission" date="2013-11" db="EMBL/GenBank/DDBJ databases">
        <authorList>
            <person name="GENOMES U."/>
        </authorList>
    </citation>
    <scope>NUCLEOTIDE SEQUENCE</scope>
    <source>
        <strain evidence="1">MVT06</strain>
    </source>
</reference>
<protein>
    <submittedName>
        <fullName evidence="1">Uncharacterized protein</fullName>
    </submittedName>
</protein>
<dbReference type="EMBL" id="HG977196">
    <property type="protein sequence ID" value="CDP80381.1"/>
    <property type="molecule type" value="Genomic_DNA"/>
</dbReference>
<accession>A0A024LRL6</accession>
<name>A0A024LRL6_9HYPH</name>
<evidence type="ECO:0000313" key="1">
    <source>
        <dbReference type="EMBL" id="CDP80381.1"/>
    </source>
</evidence>